<proteinExistence type="predicted"/>
<dbReference type="STRING" id="797473.HMPREF9080_02852"/>
<evidence type="ECO:0000313" key="2">
    <source>
        <dbReference type="Proteomes" id="UP000004750"/>
    </source>
</evidence>
<reference evidence="1 2" key="1">
    <citation type="submission" date="2011-08" db="EMBL/GenBank/DDBJ databases">
        <authorList>
            <person name="Weinstock G."/>
            <person name="Sodergren E."/>
            <person name="Clifton S."/>
            <person name="Fulton L."/>
            <person name="Fulton B."/>
            <person name="Courtney L."/>
            <person name="Fronick C."/>
            <person name="Harrison M."/>
            <person name="Strong C."/>
            <person name="Farmer C."/>
            <person name="Delahaunty K."/>
            <person name="Markovic C."/>
            <person name="Hall O."/>
            <person name="Minx P."/>
            <person name="Tomlinson C."/>
            <person name="Mitreva M."/>
            <person name="Hou S."/>
            <person name="Chen J."/>
            <person name="Wollam A."/>
            <person name="Pepin K.H."/>
            <person name="Johnson M."/>
            <person name="Bhonagiri V."/>
            <person name="Zhang X."/>
            <person name="Suruliraj S."/>
            <person name="Warren W."/>
            <person name="Chinwalla A."/>
            <person name="Mardis E.R."/>
            <person name="Wilson R.K."/>
        </authorList>
    </citation>
    <scope>NUCLEOTIDE SEQUENCE [LARGE SCALE GENOMIC DNA]</scope>
    <source>
        <strain evidence="1 2">F0432</strain>
    </source>
</reference>
<comment type="caution">
    <text evidence="1">The sequence shown here is derived from an EMBL/GenBank/DDBJ whole genome shotgun (WGS) entry which is preliminary data.</text>
</comment>
<dbReference type="Proteomes" id="UP000004750">
    <property type="component" value="Unassembled WGS sequence"/>
</dbReference>
<dbReference type="AlphaFoldDB" id="G9ZJ83"/>
<dbReference type="EMBL" id="AGCM01000184">
    <property type="protein sequence ID" value="EHM50224.1"/>
    <property type="molecule type" value="Genomic_DNA"/>
</dbReference>
<protein>
    <recommendedName>
        <fullName evidence="3">Toxin-antitoxin system, antitoxin component, HicB domain protein</fullName>
    </recommendedName>
</protein>
<organism evidence="1 2">
    <name type="scientific">Cardiobacterium valvarum F0432</name>
    <dbReference type="NCBI Taxonomy" id="797473"/>
    <lineage>
        <taxon>Bacteria</taxon>
        <taxon>Pseudomonadati</taxon>
        <taxon>Pseudomonadota</taxon>
        <taxon>Gammaproteobacteria</taxon>
        <taxon>Cardiobacteriales</taxon>
        <taxon>Cardiobacteriaceae</taxon>
        <taxon>Cardiobacterium</taxon>
    </lineage>
</organism>
<name>G9ZJ83_9GAMM</name>
<evidence type="ECO:0008006" key="3">
    <source>
        <dbReference type="Google" id="ProtNLM"/>
    </source>
</evidence>
<sequence length="60" mass="6951">MKEAILKIQINEYREVSVFASIDGVEECIFCSEHSKRVLKDATIIAREWLLELRQAKNGQ</sequence>
<accession>G9ZJ83</accession>
<dbReference type="RefSeq" id="WP_006986836.1">
    <property type="nucleotide sequence ID" value="NZ_JH417969.1"/>
</dbReference>
<gene>
    <name evidence="1" type="ORF">HMPREF9080_02852</name>
</gene>
<evidence type="ECO:0000313" key="1">
    <source>
        <dbReference type="EMBL" id="EHM50224.1"/>
    </source>
</evidence>
<dbReference type="HOGENOM" id="CLU_2932775_0_0_6"/>